<feature type="binding site" evidence="11">
    <location>
        <position position="76"/>
    </location>
    <ligand>
        <name>Mg(2+)</name>
        <dbReference type="ChEBI" id="CHEBI:18420"/>
        <label>1</label>
    </ligand>
</feature>
<comment type="similarity">
    <text evidence="3 11">Belongs to the RNase H family.</text>
</comment>
<dbReference type="OrthoDB" id="7845843at2"/>
<evidence type="ECO:0000256" key="5">
    <source>
        <dbReference type="ARBA" id="ARBA00012180"/>
    </source>
</evidence>
<dbReference type="PANTHER" id="PTHR10642:SF26">
    <property type="entry name" value="RIBONUCLEASE H1"/>
    <property type="match status" value="1"/>
</dbReference>
<dbReference type="InterPro" id="IPR002156">
    <property type="entry name" value="RNaseH_domain"/>
</dbReference>
<keyword evidence="6 11" id="KW-0540">Nuclease</keyword>
<comment type="subcellular location">
    <subcellularLocation>
        <location evidence="11">Cytoplasm</location>
    </subcellularLocation>
</comment>
<dbReference type="GO" id="GO:0003676">
    <property type="term" value="F:nucleic acid binding"/>
    <property type="evidence" value="ECO:0007669"/>
    <property type="project" value="InterPro"/>
</dbReference>
<gene>
    <name evidence="11 13" type="primary">rnhA</name>
    <name evidence="13" type="ORF">FAB82_18310</name>
</gene>
<evidence type="ECO:0000256" key="8">
    <source>
        <dbReference type="ARBA" id="ARBA00022759"/>
    </source>
</evidence>
<comment type="function">
    <text evidence="2 11">Endonuclease that specifically degrades the RNA of RNA-DNA hybrids.</text>
</comment>
<evidence type="ECO:0000259" key="12">
    <source>
        <dbReference type="PROSITE" id="PS50879"/>
    </source>
</evidence>
<feature type="binding site" evidence="11">
    <location>
        <position position="54"/>
    </location>
    <ligand>
        <name>Mg(2+)</name>
        <dbReference type="ChEBI" id="CHEBI:18420"/>
        <label>1</label>
    </ligand>
</feature>
<feature type="domain" description="RNase H type-1" evidence="12">
    <location>
        <begin position="7"/>
        <end position="148"/>
    </location>
</feature>
<comment type="cofactor">
    <cofactor evidence="11">
        <name>Mg(2+)</name>
        <dbReference type="ChEBI" id="CHEBI:18420"/>
    </cofactor>
    <text evidence="11">Binds 1 Mg(2+) ion per subunit. May bind a second metal ion at a regulatory site, or after substrate binding.</text>
</comment>
<dbReference type="AlphaFoldDB" id="A0A4S8Q5M0"/>
<dbReference type="GO" id="GO:0004523">
    <property type="term" value="F:RNA-DNA hybrid ribonuclease activity"/>
    <property type="evidence" value="ECO:0007669"/>
    <property type="project" value="UniProtKB-UniRule"/>
</dbReference>
<dbReference type="HAMAP" id="MF_00042">
    <property type="entry name" value="RNase_H"/>
    <property type="match status" value="1"/>
</dbReference>
<keyword evidence="9 11" id="KW-0378">Hydrolase</keyword>
<dbReference type="PANTHER" id="PTHR10642">
    <property type="entry name" value="RIBONUCLEASE H1"/>
    <property type="match status" value="1"/>
</dbReference>
<evidence type="ECO:0000256" key="2">
    <source>
        <dbReference type="ARBA" id="ARBA00004065"/>
    </source>
</evidence>
<reference evidence="14" key="1">
    <citation type="submission" date="2019-04" db="EMBL/GenBank/DDBJ databases">
        <title>Nocardioides xinjiangensis sp. nov.</title>
        <authorList>
            <person name="Liu S."/>
        </authorList>
    </citation>
    <scope>NUCLEOTIDE SEQUENCE [LARGE SCALE GENOMIC DNA]</scope>
    <source>
        <strain evidence="14">18</strain>
    </source>
</reference>
<evidence type="ECO:0000256" key="7">
    <source>
        <dbReference type="ARBA" id="ARBA00022723"/>
    </source>
</evidence>
<evidence type="ECO:0000313" key="13">
    <source>
        <dbReference type="EMBL" id="THV39553.1"/>
    </source>
</evidence>
<dbReference type="InterPro" id="IPR012337">
    <property type="entry name" value="RNaseH-like_sf"/>
</dbReference>
<dbReference type="GO" id="GO:0043137">
    <property type="term" value="P:DNA replication, removal of RNA primer"/>
    <property type="evidence" value="ECO:0007669"/>
    <property type="project" value="TreeGrafter"/>
</dbReference>
<evidence type="ECO:0000256" key="1">
    <source>
        <dbReference type="ARBA" id="ARBA00000077"/>
    </source>
</evidence>
<dbReference type="InterPro" id="IPR022892">
    <property type="entry name" value="RNaseHI"/>
</dbReference>
<feature type="binding site" evidence="11">
    <location>
        <position position="16"/>
    </location>
    <ligand>
        <name>Mg(2+)</name>
        <dbReference type="ChEBI" id="CHEBI:18420"/>
        <label>1</label>
    </ligand>
</feature>
<dbReference type="EC" id="3.1.26.4" evidence="5 11"/>
<dbReference type="Pfam" id="PF00075">
    <property type="entry name" value="RNase_H"/>
    <property type="match status" value="1"/>
</dbReference>
<evidence type="ECO:0000256" key="6">
    <source>
        <dbReference type="ARBA" id="ARBA00022722"/>
    </source>
</evidence>
<dbReference type="CDD" id="cd09278">
    <property type="entry name" value="RNase_HI_prokaryote_like"/>
    <property type="match status" value="1"/>
</dbReference>
<keyword evidence="14" id="KW-1185">Reference proteome</keyword>
<sequence>MPQTDVNQDTAVIYTDGACSGNPGPGGWGVYFKWGDHERELYGAEKATTNNRMELMAAIVALETLKRPTTIHLYTDSSYVRNGITSWMKNWKRNGWLNSQKQPVKNSDLWKRLDAAAQGHDVDWRWVKGHSGDPGNDRADALAVKGRDEAAGRLILRTVAHSDAYPTSHQPMRMEQSRP</sequence>
<evidence type="ECO:0000256" key="3">
    <source>
        <dbReference type="ARBA" id="ARBA00005300"/>
    </source>
</evidence>
<comment type="caution">
    <text evidence="13">The sequence shown here is derived from an EMBL/GenBank/DDBJ whole genome shotgun (WGS) entry which is preliminary data.</text>
</comment>
<evidence type="ECO:0000313" key="14">
    <source>
        <dbReference type="Proteomes" id="UP000308760"/>
    </source>
</evidence>
<dbReference type="GO" id="GO:0005737">
    <property type="term" value="C:cytoplasm"/>
    <property type="evidence" value="ECO:0007669"/>
    <property type="project" value="UniProtKB-SubCell"/>
</dbReference>
<dbReference type="InterPro" id="IPR050092">
    <property type="entry name" value="RNase_H"/>
</dbReference>
<proteinExistence type="inferred from homology"/>
<evidence type="ECO:0000256" key="10">
    <source>
        <dbReference type="ARBA" id="ARBA00022842"/>
    </source>
</evidence>
<name>A0A4S8Q5M0_9ACTN</name>
<comment type="subunit">
    <text evidence="4 11">Monomer.</text>
</comment>
<evidence type="ECO:0000256" key="11">
    <source>
        <dbReference type="HAMAP-Rule" id="MF_00042"/>
    </source>
</evidence>
<keyword evidence="11" id="KW-0963">Cytoplasm</keyword>
<evidence type="ECO:0000256" key="9">
    <source>
        <dbReference type="ARBA" id="ARBA00022801"/>
    </source>
</evidence>
<dbReference type="RefSeq" id="WP_136535971.1">
    <property type="nucleotide sequence ID" value="NZ_STGY01000066.1"/>
</dbReference>
<dbReference type="EMBL" id="STGY01000066">
    <property type="protein sequence ID" value="THV39553.1"/>
    <property type="molecule type" value="Genomic_DNA"/>
</dbReference>
<dbReference type="SUPFAM" id="SSF53098">
    <property type="entry name" value="Ribonuclease H-like"/>
    <property type="match status" value="1"/>
</dbReference>
<comment type="catalytic activity">
    <reaction evidence="1 11">
        <text>Endonucleolytic cleavage to 5'-phosphomonoester.</text>
        <dbReference type="EC" id="3.1.26.4"/>
    </reaction>
</comment>
<feature type="binding site" evidence="11">
    <location>
        <position position="16"/>
    </location>
    <ligand>
        <name>Mg(2+)</name>
        <dbReference type="ChEBI" id="CHEBI:18420"/>
        <label>2</label>
    </ligand>
</feature>
<keyword evidence="10 11" id="KW-0460">Magnesium</keyword>
<protein>
    <recommendedName>
        <fullName evidence="5 11">Ribonuclease H</fullName>
        <shortName evidence="11">RNase H</shortName>
        <ecNumber evidence="5 11">3.1.26.4</ecNumber>
    </recommendedName>
</protein>
<dbReference type="Proteomes" id="UP000308760">
    <property type="component" value="Unassembled WGS sequence"/>
</dbReference>
<accession>A0A4S8Q5M0</accession>
<keyword evidence="8 11" id="KW-0255">Endonuclease</keyword>
<dbReference type="GO" id="GO:0000287">
    <property type="term" value="F:magnesium ion binding"/>
    <property type="evidence" value="ECO:0007669"/>
    <property type="project" value="UniProtKB-UniRule"/>
</dbReference>
<dbReference type="Gene3D" id="3.30.420.10">
    <property type="entry name" value="Ribonuclease H-like superfamily/Ribonuclease H"/>
    <property type="match status" value="1"/>
</dbReference>
<dbReference type="PROSITE" id="PS50879">
    <property type="entry name" value="RNASE_H_1"/>
    <property type="match status" value="1"/>
</dbReference>
<dbReference type="NCBIfam" id="NF001236">
    <property type="entry name" value="PRK00203.1"/>
    <property type="match status" value="1"/>
</dbReference>
<reference evidence="13 14" key="2">
    <citation type="submission" date="2019-05" db="EMBL/GenBank/DDBJ databases">
        <title>Glycomyces buryatensis sp. nov.</title>
        <authorList>
            <person name="Nikitina E."/>
        </authorList>
    </citation>
    <scope>NUCLEOTIDE SEQUENCE [LARGE SCALE GENOMIC DNA]</scope>
    <source>
        <strain evidence="13 14">18</strain>
    </source>
</reference>
<dbReference type="InterPro" id="IPR036397">
    <property type="entry name" value="RNaseH_sf"/>
</dbReference>
<organism evidence="13 14">
    <name type="scientific">Glycomyces buryatensis</name>
    <dbReference type="NCBI Taxonomy" id="2570927"/>
    <lineage>
        <taxon>Bacteria</taxon>
        <taxon>Bacillati</taxon>
        <taxon>Actinomycetota</taxon>
        <taxon>Actinomycetes</taxon>
        <taxon>Glycomycetales</taxon>
        <taxon>Glycomycetaceae</taxon>
        <taxon>Glycomyces</taxon>
    </lineage>
</organism>
<evidence type="ECO:0000256" key="4">
    <source>
        <dbReference type="ARBA" id="ARBA00011245"/>
    </source>
</evidence>
<keyword evidence="7 11" id="KW-0479">Metal-binding</keyword>
<dbReference type="FunFam" id="3.30.420.10:FF:000089">
    <property type="entry name" value="Ribonuclease H"/>
    <property type="match status" value="1"/>
</dbReference>
<feature type="binding site" evidence="11">
    <location>
        <position position="140"/>
    </location>
    <ligand>
        <name>Mg(2+)</name>
        <dbReference type="ChEBI" id="CHEBI:18420"/>
        <label>2</label>
    </ligand>
</feature>